<evidence type="ECO:0000313" key="2">
    <source>
        <dbReference type="Proteomes" id="UP001595851"/>
    </source>
</evidence>
<reference evidence="2" key="1">
    <citation type="journal article" date="2019" name="Int. J. Syst. Evol. Microbiol.">
        <title>The Global Catalogue of Microorganisms (GCM) 10K type strain sequencing project: providing services to taxonomists for standard genome sequencing and annotation.</title>
        <authorList>
            <consortium name="The Broad Institute Genomics Platform"/>
            <consortium name="The Broad Institute Genome Sequencing Center for Infectious Disease"/>
            <person name="Wu L."/>
            <person name="Ma J."/>
        </authorList>
    </citation>
    <scope>NUCLEOTIDE SEQUENCE [LARGE SCALE GENOMIC DNA]</scope>
    <source>
        <strain evidence="2">TBRC 1276</strain>
    </source>
</reference>
<dbReference type="Proteomes" id="UP001595851">
    <property type="component" value="Unassembled WGS sequence"/>
</dbReference>
<organism evidence="1 2">
    <name type="scientific">Nonomuraea purpurea</name>
    <dbReference type="NCBI Taxonomy" id="1849276"/>
    <lineage>
        <taxon>Bacteria</taxon>
        <taxon>Bacillati</taxon>
        <taxon>Actinomycetota</taxon>
        <taxon>Actinomycetes</taxon>
        <taxon>Streptosporangiales</taxon>
        <taxon>Streptosporangiaceae</taxon>
        <taxon>Nonomuraea</taxon>
    </lineage>
</organism>
<evidence type="ECO:0000313" key="1">
    <source>
        <dbReference type="EMBL" id="MFC4012058.1"/>
    </source>
</evidence>
<name>A0ABV8GE47_9ACTN</name>
<sequence>MNARSSAPPAPRLADIRSRRLLGGFAALDLPDSVAAGHAYLDLVEKTLG</sequence>
<accession>A0ABV8GE47</accession>
<gene>
    <name evidence="1" type="ORF">ACFOY2_32825</name>
</gene>
<proteinExistence type="predicted"/>
<protein>
    <submittedName>
        <fullName evidence="1">Uncharacterized protein</fullName>
    </submittedName>
</protein>
<keyword evidence="2" id="KW-1185">Reference proteome</keyword>
<dbReference type="RefSeq" id="WP_379531983.1">
    <property type="nucleotide sequence ID" value="NZ_JBHSBI010000019.1"/>
</dbReference>
<comment type="caution">
    <text evidence="1">The sequence shown here is derived from an EMBL/GenBank/DDBJ whole genome shotgun (WGS) entry which is preliminary data.</text>
</comment>
<dbReference type="EMBL" id="JBHSBI010000019">
    <property type="protein sequence ID" value="MFC4012058.1"/>
    <property type="molecule type" value="Genomic_DNA"/>
</dbReference>